<organism evidence="2 3">
    <name type="scientific">Streptosporangium canum</name>
    <dbReference type="NCBI Taxonomy" id="324952"/>
    <lineage>
        <taxon>Bacteria</taxon>
        <taxon>Bacillati</taxon>
        <taxon>Actinomycetota</taxon>
        <taxon>Actinomycetes</taxon>
        <taxon>Streptosporangiales</taxon>
        <taxon>Streptosporangiaceae</taxon>
        <taxon>Streptosporangium</taxon>
    </lineage>
</organism>
<dbReference type="GeneID" id="96302965"/>
<gene>
    <name evidence="2" type="ORF">SAMN05216275_14178</name>
</gene>
<dbReference type="RefSeq" id="WP_093891498.1">
    <property type="nucleotide sequence ID" value="NZ_FOQY01000041.1"/>
</dbReference>
<accession>A0A1I4DJC9</accession>
<evidence type="ECO:0000313" key="3">
    <source>
        <dbReference type="Proteomes" id="UP000199111"/>
    </source>
</evidence>
<dbReference type="EMBL" id="FOQY01000041">
    <property type="protein sequence ID" value="SFK92850.1"/>
    <property type="molecule type" value="Genomic_DNA"/>
</dbReference>
<dbReference type="Proteomes" id="UP000199111">
    <property type="component" value="Unassembled WGS sequence"/>
</dbReference>
<reference evidence="3" key="1">
    <citation type="submission" date="2016-10" db="EMBL/GenBank/DDBJ databases">
        <authorList>
            <person name="Varghese N."/>
            <person name="Submissions S."/>
        </authorList>
    </citation>
    <scope>NUCLEOTIDE SEQUENCE [LARGE SCALE GENOMIC DNA]</scope>
    <source>
        <strain evidence="3">CGMCC 4.2126</strain>
    </source>
</reference>
<keyword evidence="1" id="KW-1133">Transmembrane helix</keyword>
<dbReference type="AlphaFoldDB" id="A0A1I4DJC9"/>
<feature type="transmembrane region" description="Helical" evidence="1">
    <location>
        <begin position="6"/>
        <end position="26"/>
    </location>
</feature>
<protein>
    <submittedName>
        <fullName evidence="2">Uncharacterized protein</fullName>
    </submittedName>
</protein>
<keyword evidence="1" id="KW-0812">Transmembrane</keyword>
<keyword evidence="1" id="KW-0472">Membrane</keyword>
<sequence length="108" mass="11841">MEWAQVPIVQGGAVGLVLAIIWLIALGRLVPRSTLEDVRADRDARIAEANDDATQWQQLYISECQAHETTRKAHAEETRAALVASTEGAQIAAALLTEIRNRQIEAQP</sequence>
<proteinExistence type="predicted"/>
<keyword evidence="3" id="KW-1185">Reference proteome</keyword>
<evidence type="ECO:0000256" key="1">
    <source>
        <dbReference type="SAM" id="Phobius"/>
    </source>
</evidence>
<evidence type="ECO:0000313" key="2">
    <source>
        <dbReference type="EMBL" id="SFK92850.1"/>
    </source>
</evidence>
<name>A0A1I4DJC9_9ACTN</name>